<dbReference type="InterPro" id="IPR036291">
    <property type="entry name" value="NAD(P)-bd_dom_sf"/>
</dbReference>
<evidence type="ECO:0000256" key="10">
    <source>
        <dbReference type="ARBA" id="ARBA00048640"/>
    </source>
</evidence>
<comment type="subunit">
    <text evidence="4 11">Homodimer.</text>
</comment>
<evidence type="ECO:0000256" key="1">
    <source>
        <dbReference type="ARBA" id="ARBA00002526"/>
    </source>
</evidence>
<evidence type="ECO:0000256" key="2">
    <source>
        <dbReference type="ARBA" id="ARBA00004874"/>
    </source>
</evidence>
<dbReference type="Gene3D" id="1.20.5.320">
    <property type="entry name" value="6-Phosphogluconate Dehydrogenase, domain 3"/>
    <property type="match status" value="1"/>
</dbReference>
<feature type="binding site" description="in other chain" evidence="13">
    <location>
        <position position="289"/>
    </location>
    <ligand>
        <name>substrate</name>
        <note>ligand shared between dimeric partners</note>
    </ligand>
</feature>
<dbReference type="Pfam" id="PF00393">
    <property type="entry name" value="6PGD"/>
    <property type="match status" value="1"/>
</dbReference>
<comment type="pathway">
    <text evidence="2 11 15">Carbohydrate degradation; pentose phosphate pathway; D-ribulose 5-phosphate from D-glucose 6-phosphate (oxidative stage): step 3/3.</text>
</comment>
<dbReference type="NCBIfam" id="TIGR00873">
    <property type="entry name" value="gnd"/>
    <property type="match status" value="1"/>
</dbReference>
<keyword evidence="18" id="KW-1185">Reference proteome</keyword>
<protein>
    <recommendedName>
        <fullName evidence="6 11">6-phosphogluconate dehydrogenase, decarboxylating</fullName>
        <ecNumber evidence="5 11">1.1.1.44</ecNumber>
    </recommendedName>
</protein>
<dbReference type="AlphaFoldDB" id="A0AAW3MQT1"/>
<comment type="similarity">
    <text evidence="3 11 15">Belongs to the 6-phosphogluconate dehydrogenase family.</text>
</comment>
<dbReference type="InterPro" id="IPR006113">
    <property type="entry name" value="6PGDH_Gnd/GntZ"/>
</dbReference>
<sequence>MGKQAIGVIGLAVMGRNLALNIESRGYAVSVYNRSREKTDELIAEFPGRNLVPTYTLEEFVASLETPRRILMMVKAGAATDATIAALKPLLEKGDVLIDGGNTHFTDTVRRNQELAQSGLHFIGTGVSGGEEGALRGPSIMPGGQRDAYDLVEPILKQIAAKAPSDGEPCVAYMGPDGAGHYVKMVHNGIEYGDMQLIAESYAVLKDVAGLTNDELGAVYTDWNQGELDSYLMEITSKIFGKKDDETGKHLVDVILDRAAQKGTGKWTSQNALDLGVPLPLITESVFARVLSSLKTERVAASKVLSGPSATPLQGDRAAFVEAVRRALYLSKVISYAQGFAQLRTASEEYGWNLDLGTIAKIFRAGCIIRARFLQKITDAYAKDPALANLLLDPYFQDIAANYQASLREVVIAAVKAGVPVPAFASAVAYFDSYRSERLPANLVQAQRDFFGAHTFERTDKPGSFHANWS</sequence>
<feature type="binding site" description="in other chain" evidence="13">
    <location>
        <position position="102"/>
    </location>
    <ligand>
        <name>substrate</name>
        <note>ligand shared between dimeric partners</note>
    </ligand>
</feature>
<evidence type="ECO:0000256" key="9">
    <source>
        <dbReference type="ARBA" id="ARBA00023126"/>
    </source>
</evidence>
<dbReference type="InterPro" id="IPR006184">
    <property type="entry name" value="6PGdom_BS"/>
</dbReference>
<feature type="binding site" description="in other chain" evidence="13">
    <location>
        <position position="262"/>
    </location>
    <ligand>
        <name>substrate</name>
        <note>ligand shared between dimeric partners</note>
    </ligand>
</feature>
<feature type="binding site" evidence="14">
    <location>
        <begin position="74"/>
        <end position="76"/>
    </location>
    <ligand>
        <name>NADP(+)</name>
        <dbReference type="ChEBI" id="CHEBI:58349"/>
    </ligand>
</feature>
<evidence type="ECO:0000256" key="7">
    <source>
        <dbReference type="ARBA" id="ARBA00023002"/>
    </source>
</evidence>
<dbReference type="RefSeq" id="WP_059955627.1">
    <property type="nucleotide sequence ID" value="NZ_LPBJ01000078.1"/>
</dbReference>
<feature type="binding site" description="in other chain" evidence="13">
    <location>
        <begin position="128"/>
        <end position="130"/>
    </location>
    <ligand>
        <name>substrate</name>
        <note>ligand shared between dimeric partners</note>
    </ligand>
</feature>
<feature type="active site" description="Proton donor" evidence="12">
    <location>
        <position position="191"/>
    </location>
</feature>
<dbReference type="Pfam" id="PF03446">
    <property type="entry name" value="NAD_binding_2"/>
    <property type="match status" value="1"/>
</dbReference>
<keyword evidence="7 11" id="KW-0560">Oxidoreductase</keyword>
<dbReference type="NCBIfam" id="NF006765">
    <property type="entry name" value="PRK09287.1"/>
    <property type="match status" value="1"/>
</dbReference>
<evidence type="ECO:0000256" key="11">
    <source>
        <dbReference type="PIRNR" id="PIRNR000109"/>
    </source>
</evidence>
<feature type="binding site" evidence="14">
    <location>
        <position position="102"/>
    </location>
    <ligand>
        <name>NADP(+)</name>
        <dbReference type="ChEBI" id="CHEBI:58349"/>
    </ligand>
</feature>
<dbReference type="SUPFAM" id="SSF51735">
    <property type="entry name" value="NAD(P)-binding Rossmann-fold domains"/>
    <property type="match status" value="1"/>
</dbReference>
<name>A0AAW3MQT1_9BURK</name>
<dbReference type="FunFam" id="3.40.50.720:FF:000007">
    <property type="entry name" value="6-phosphogluconate dehydrogenase, decarboxylating"/>
    <property type="match status" value="1"/>
</dbReference>
<dbReference type="Proteomes" id="UP000056453">
    <property type="component" value="Unassembled WGS sequence"/>
</dbReference>
<evidence type="ECO:0000259" key="16">
    <source>
        <dbReference type="SMART" id="SM01350"/>
    </source>
</evidence>
<dbReference type="Gene3D" id="1.10.1040.10">
    <property type="entry name" value="N-(1-d-carboxylethyl)-l-norvaline Dehydrogenase, domain 2"/>
    <property type="match status" value="1"/>
</dbReference>
<dbReference type="PROSITE" id="PS00461">
    <property type="entry name" value="6PGD"/>
    <property type="match status" value="1"/>
</dbReference>
<evidence type="ECO:0000256" key="8">
    <source>
        <dbReference type="ARBA" id="ARBA00023064"/>
    </source>
</evidence>
<comment type="catalytic activity">
    <reaction evidence="10 11 15">
        <text>6-phospho-D-gluconate + NADP(+) = D-ribulose 5-phosphate + CO2 + NADPH</text>
        <dbReference type="Rhea" id="RHEA:10116"/>
        <dbReference type="ChEBI" id="CHEBI:16526"/>
        <dbReference type="ChEBI" id="CHEBI:57783"/>
        <dbReference type="ChEBI" id="CHEBI:58121"/>
        <dbReference type="ChEBI" id="CHEBI:58349"/>
        <dbReference type="ChEBI" id="CHEBI:58759"/>
        <dbReference type="EC" id="1.1.1.44"/>
    </reaction>
</comment>
<dbReference type="GO" id="GO:0019521">
    <property type="term" value="P:D-gluconate metabolic process"/>
    <property type="evidence" value="ECO:0007669"/>
    <property type="project" value="UniProtKB-KW"/>
</dbReference>
<dbReference type="InterPro" id="IPR008927">
    <property type="entry name" value="6-PGluconate_DH-like_C_sf"/>
</dbReference>
<organism evidence="17 18">
    <name type="scientific">Burkholderia ubonensis</name>
    <dbReference type="NCBI Taxonomy" id="101571"/>
    <lineage>
        <taxon>Bacteria</taxon>
        <taxon>Pseudomonadati</taxon>
        <taxon>Pseudomonadota</taxon>
        <taxon>Betaproteobacteria</taxon>
        <taxon>Burkholderiales</taxon>
        <taxon>Burkholderiaceae</taxon>
        <taxon>Burkholderia</taxon>
        <taxon>Burkholderia cepacia complex</taxon>
    </lineage>
</organism>
<evidence type="ECO:0000313" key="18">
    <source>
        <dbReference type="Proteomes" id="UP000056453"/>
    </source>
</evidence>
<dbReference type="SUPFAM" id="SSF48179">
    <property type="entry name" value="6-phosphogluconate dehydrogenase C-terminal domain-like"/>
    <property type="match status" value="1"/>
</dbReference>
<feature type="binding site" evidence="13">
    <location>
        <position position="454"/>
    </location>
    <ligand>
        <name>substrate</name>
        <note>ligand shared between dimeric partners</note>
    </ligand>
</feature>
<dbReference type="Gene3D" id="3.40.50.720">
    <property type="entry name" value="NAD(P)-binding Rossmann-like Domain"/>
    <property type="match status" value="1"/>
</dbReference>
<dbReference type="EMBL" id="LPBJ01000078">
    <property type="protein sequence ID" value="KVP93151.1"/>
    <property type="molecule type" value="Genomic_DNA"/>
</dbReference>
<dbReference type="GO" id="GO:0006098">
    <property type="term" value="P:pentose-phosphate shunt"/>
    <property type="evidence" value="ECO:0007669"/>
    <property type="project" value="UniProtKB-KW"/>
</dbReference>
<evidence type="ECO:0000313" key="17">
    <source>
        <dbReference type="EMBL" id="KVP93151.1"/>
    </source>
</evidence>
<evidence type="ECO:0000256" key="14">
    <source>
        <dbReference type="PIRSR" id="PIRSR000109-3"/>
    </source>
</evidence>
<feature type="active site" description="Proton acceptor" evidence="12">
    <location>
        <position position="184"/>
    </location>
</feature>
<dbReference type="InterPro" id="IPR006183">
    <property type="entry name" value="Pgluconate_DH"/>
</dbReference>
<feature type="binding site" description="in other chain" evidence="13">
    <location>
        <position position="192"/>
    </location>
    <ligand>
        <name>substrate</name>
        <note>ligand shared between dimeric partners</note>
    </ligand>
</feature>
<gene>
    <name evidence="17" type="ORF">WJ96_14345</name>
</gene>
<dbReference type="InterPro" id="IPR013328">
    <property type="entry name" value="6PGD_dom2"/>
</dbReference>
<dbReference type="FunFam" id="1.10.1040.10:FF:000002">
    <property type="entry name" value="6-phosphogluconate dehydrogenase, decarboxylating"/>
    <property type="match status" value="1"/>
</dbReference>
<keyword evidence="8 15" id="KW-0311">Gluconate utilization</keyword>
<dbReference type="InterPro" id="IPR006114">
    <property type="entry name" value="6PGDH_C"/>
</dbReference>
<evidence type="ECO:0000256" key="5">
    <source>
        <dbReference type="ARBA" id="ARBA00013011"/>
    </source>
</evidence>
<evidence type="ECO:0000256" key="4">
    <source>
        <dbReference type="ARBA" id="ARBA00011738"/>
    </source>
</evidence>
<dbReference type="PANTHER" id="PTHR11811">
    <property type="entry name" value="6-PHOSPHOGLUCONATE DEHYDROGENASE"/>
    <property type="match status" value="1"/>
</dbReference>
<feature type="domain" description="6-phosphogluconate dehydrogenase C-terminal" evidence="16">
    <location>
        <begin position="180"/>
        <end position="470"/>
    </location>
</feature>
<keyword evidence="9 11" id="KW-0570">Pentose shunt</keyword>
<feature type="binding site" evidence="14">
    <location>
        <begin position="33"/>
        <end position="35"/>
    </location>
    <ligand>
        <name>NADP(+)</name>
        <dbReference type="ChEBI" id="CHEBI:58349"/>
    </ligand>
</feature>
<keyword evidence="11 15" id="KW-0521">NADP</keyword>
<dbReference type="PRINTS" id="PR00076">
    <property type="entry name" value="6PGDHDRGNASE"/>
</dbReference>
<feature type="binding site" evidence="14">
    <location>
        <begin position="10"/>
        <end position="15"/>
    </location>
    <ligand>
        <name>NADP(+)</name>
        <dbReference type="ChEBI" id="CHEBI:58349"/>
    </ligand>
</feature>
<reference evidence="17 18" key="1">
    <citation type="submission" date="2015-11" db="EMBL/GenBank/DDBJ databases">
        <title>Expanding the genomic diversity of Burkholderia species for the development of highly accurate diagnostics.</title>
        <authorList>
            <person name="Sahl J."/>
            <person name="Keim P."/>
            <person name="Wagner D."/>
        </authorList>
    </citation>
    <scope>NUCLEOTIDE SEQUENCE [LARGE SCALE GENOMIC DNA]</scope>
    <source>
        <strain evidence="17 18">MSMB1808WGS</strain>
    </source>
</reference>
<dbReference type="EC" id="1.1.1.44" evidence="5 11"/>
<dbReference type="FunFam" id="1.20.5.320:FF:000001">
    <property type="entry name" value="6-phosphogluconate dehydrogenase, decarboxylating"/>
    <property type="match status" value="1"/>
</dbReference>
<dbReference type="InterPro" id="IPR006115">
    <property type="entry name" value="6PGDH_NADP-bd"/>
</dbReference>
<dbReference type="PIRSF" id="PIRSF000109">
    <property type="entry name" value="6PGD"/>
    <property type="match status" value="1"/>
</dbReference>
<dbReference type="SMART" id="SM01350">
    <property type="entry name" value="6PGD"/>
    <property type="match status" value="1"/>
</dbReference>
<evidence type="ECO:0000256" key="3">
    <source>
        <dbReference type="ARBA" id="ARBA00008419"/>
    </source>
</evidence>
<evidence type="ECO:0000256" key="13">
    <source>
        <dbReference type="PIRSR" id="PIRSR000109-2"/>
    </source>
</evidence>
<dbReference type="GO" id="GO:0050661">
    <property type="term" value="F:NADP binding"/>
    <property type="evidence" value="ECO:0007669"/>
    <property type="project" value="InterPro"/>
</dbReference>
<evidence type="ECO:0000256" key="12">
    <source>
        <dbReference type="PIRSR" id="PIRSR000109-1"/>
    </source>
</evidence>
<comment type="function">
    <text evidence="1 11">Catalyzes the oxidative decarboxylation of 6-phosphogluconate to ribulose 5-phosphate and CO(2), with concomitant reduction of NADP to NADPH.</text>
</comment>
<dbReference type="GO" id="GO:0004616">
    <property type="term" value="F:phosphogluconate dehydrogenase (decarboxylating) activity"/>
    <property type="evidence" value="ECO:0007669"/>
    <property type="project" value="UniProtKB-EC"/>
</dbReference>
<evidence type="ECO:0000256" key="6">
    <source>
        <dbReference type="ARBA" id="ARBA00018193"/>
    </source>
</evidence>
<accession>A0AAW3MQT1</accession>
<comment type="caution">
    <text evidence="17">The sequence shown here is derived from an EMBL/GenBank/DDBJ whole genome shotgun (WGS) entry which is preliminary data.</text>
</comment>
<feature type="binding site" description="in other chain" evidence="13">
    <location>
        <begin position="187"/>
        <end position="188"/>
    </location>
    <ligand>
        <name>substrate</name>
        <note>ligand shared between dimeric partners</note>
    </ligand>
</feature>
<feature type="binding site" evidence="13">
    <location>
        <position position="448"/>
    </location>
    <ligand>
        <name>substrate</name>
        <note>ligand shared between dimeric partners</note>
    </ligand>
</feature>
<proteinExistence type="inferred from homology"/>
<evidence type="ECO:0000256" key="15">
    <source>
        <dbReference type="RuleBase" id="RU000485"/>
    </source>
</evidence>